<dbReference type="KEGG" id="cbk:CLL_A0048"/>
<feature type="coiled-coil region" evidence="1">
    <location>
        <begin position="7"/>
        <end position="52"/>
    </location>
</feature>
<evidence type="ECO:0000313" key="3">
    <source>
        <dbReference type="EMBL" id="ACD22504.1"/>
    </source>
</evidence>
<dbReference type="Pfam" id="PF08281">
    <property type="entry name" value="Sigma70_r4_2"/>
    <property type="match status" value="1"/>
</dbReference>
<dbReference type="EMBL" id="CP001056">
    <property type="protein sequence ID" value="ACD22504.1"/>
    <property type="molecule type" value="Genomic_DNA"/>
</dbReference>
<dbReference type="GO" id="GO:0003677">
    <property type="term" value="F:DNA binding"/>
    <property type="evidence" value="ECO:0007669"/>
    <property type="project" value="InterPro"/>
</dbReference>
<dbReference type="PATRIC" id="fig|935198.13.peg.39"/>
<dbReference type="InterPro" id="IPR013324">
    <property type="entry name" value="RNA_pol_sigma_r3/r4-like"/>
</dbReference>
<reference evidence="3" key="1">
    <citation type="submission" date="2009-06" db="EMBL/GenBank/DDBJ databases">
        <authorList>
            <consortium name="US DOE Joint Genome Institute (JGI-PGF)"/>
            <person name="Lucas S."/>
            <person name="Copeland A."/>
            <person name="Lapidus A."/>
            <person name="Glavina del Rio T."/>
            <person name="Dalin E."/>
            <person name="Tice H."/>
            <person name="Bruce D."/>
            <person name="Goodwin L."/>
            <person name="Pitluck S."/>
            <person name="Kyrpides N."/>
            <person name="Mavromatis K."/>
            <person name="Ivanova N."/>
            <person name="Saunders E."/>
            <person name="Brettin T."/>
            <person name="Detter J.C."/>
            <person name="Han C."/>
            <person name="Larimer F."/>
            <person name="Land M."/>
            <person name="Hauser L."/>
            <person name="Markowitz V."/>
            <person name="Cheng J.-F."/>
            <person name="Hugenholtz P."/>
            <person name="Woyke T."/>
            <person name="Wu D."/>
            <person name="Gronow S."/>
            <person name="Klenk H.-P."/>
            <person name="Eisen J.A."/>
        </authorList>
    </citation>
    <scope>NUCLEOTIDE SEQUENCE</scope>
    <source>
        <strain evidence="3">Eklund 17B</strain>
    </source>
</reference>
<dbReference type="GO" id="GO:0016987">
    <property type="term" value="F:sigma factor activity"/>
    <property type="evidence" value="ECO:0007669"/>
    <property type="project" value="InterPro"/>
</dbReference>
<proteinExistence type="predicted"/>
<accession>U4P151</accession>
<accession>B2THF0</accession>
<organism evidence="3">
    <name type="scientific">Clostridium botulinum (strain Eklund 17B / Type B)</name>
    <dbReference type="NCBI Taxonomy" id="935198"/>
    <lineage>
        <taxon>Bacteria</taxon>
        <taxon>Bacillati</taxon>
        <taxon>Bacillota</taxon>
        <taxon>Clostridia</taxon>
        <taxon>Eubacteriales</taxon>
        <taxon>Clostridiaceae</taxon>
        <taxon>Clostridium</taxon>
    </lineage>
</organism>
<keyword evidence="1" id="KW-0175">Coiled coil</keyword>
<reference evidence="3" key="2">
    <citation type="submission" date="2009-08" db="EMBL/GenBank/DDBJ databases">
        <authorList>
            <person name="Shrivastava S."/>
            <person name="Brinkac L.M."/>
            <person name="Dodson R.J."/>
            <person name="Harkins D.M."/>
            <person name="Durkin A.S."/>
            <person name="Sutton G."/>
        </authorList>
    </citation>
    <scope>NUCLEOTIDE SEQUENCE</scope>
    <source>
        <strain evidence="3">Eklund 17B</strain>
    </source>
</reference>
<feature type="domain" description="RNA polymerase sigma factor 70 region 4 type 2" evidence="2">
    <location>
        <begin position="42"/>
        <end position="86"/>
    </location>
</feature>
<gene>
    <name evidence="3" type="ordered locus">CLL_A0048</name>
</gene>
<sequence>MEKDKIIESTKKLLENISVMKKRLENEVCEIMEEEKKRISSVLKVLDSLNEEEQCLVAYKYFENKTHSEIAERLHVGINTVTRKLKKLYLTIGRLLYGFEDEFLKELIEPIG</sequence>
<name>B2THF0_CLOBB</name>
<dbReference type="HOGENOM" id="CLU_1966687_0_0_9"/>
<dbReference type="Gene3D" id="1.10.10.10">
    <property type="entry name" value="Winged helix-like DNA-binding domain superfamily/Winged helix DNA-binding domain"/>
    <property type="match status" value="1"/>
</dbReference>
<protein>
    <submittedName>
        <fullName evidence="3">Sigma-70, region 4 family</fullName>
    </submittedName>
</protein>
<dbReference type="SUPFAM" id="SSF88659">
    <property type="entry name" value="Sigma3 and sigma4 domains of RNA polymerase sigma factors"/>
    <property type="match status" value="1"/>
</dbReference>
<dbReference type="AlphaFoldDB" id="B2THF0"/>
<evidence type="ECO:0000259" key="2">
    <source>
        <dbReference type="Pfam" id="PF08281"/>
    </source>
</evidence>
<dbReference type="GO" id="GO:0006352">
    <property type="term" value="P:DNA-templated transcription initiation"/>
    <property type="evidence" value="ECO:0007669"/>
    <property type="project" value="InterPro"/>
</dbReference>
<evidence type="ECO:0000256" key="1">
    <source>
        <dbReference type="SAM" id="Coils"/>
    </source>
</evidence>
<dbReference type="InterPro" id="IPR036388">
    <property type="entry name" value="WH-like_DNA-bd_sf"/>
</dbReference>
<dbReference type="InterPro" id="IPR013249">
    <property type="entry name" value="RNA_pol_sigma70_r4_t2"/>
</dbReference>